<keyword evidence="2" id="KW-1185">Reference proteome</keyword>
<dbReference type="Proteomes" id="UP000613255">
    <property type="component" value="Unassembled WGS sequence"/>
</dbReference>
<reference evidence="1" key="1">
    <citation type="submission" date="2020-12" db="EMBL/GenBank/DDBJ databases">
        <title>Pontibaca salina gen. nov., sp. nov., isolated from marine sediment.</title>
        <authorList>
            <person name="Bo J."/>
            <person name="Wang S."/>
            <person name="Song X."/>
            <person name="Du Z."/>
        </authorList>
    </citation>
    <scope>NUCLEOTIDE SEQUENCE</scope>
    <source>
        <strain evidence="1">S1109L</strain>
    </source>
</reference>
<dbReference type="RefSeq" id="WP_198684353.1">
    <property type="nucleotide sequence ID" value="NZ_JAEIJD010000001.1"/>
</dbReference>
<proteinExistence type="predicted"/>
<protein>
    <submittedName>
        <fullName evidence="1">Uncharacterized protein</fullName>
    </submittedName>
</protein>
<gene>
    <name evidence="1" type="ORF">JAO82_00375</name>
</gene>
<comment type="caution">
    <text evidence="1">The sequence shown here is derived from an EMBL/GenBank/DDBJ whole genome shotgun (WGS) entry which is preliminary data.</text>
</comment>
<sequence length="116" mass="13317">MPANLAFVDAVTKGNNIDKPHGAILVSEDTDKYDPQPYQVWAWALSPENRWMIGYVDAGSAKKLRSLPSEMPISIRLEGLRQWQLEDKKRLYISYSILTPSKPERRKNGWLAEEET</sequence>
<dbReference type="EMBL" id="JAEIJD010000001">
    <property type="protein sequence ID" value="MBI6628323.1"/>
    <property type="molecule type" value="Genomic_DNA"/>
</dbReference>
<organism evidence="1 2">
    <name type="scientific">Pontibaca salina</name>
    <dbReference type="NCBI Taxonomy" id="2795731"/>
    <lineage>
        <taxon>Bacteria</taxon>
        <taxon>Pseudomonadati</taxon>
        <taxon>Pseudomonadota</taxon>
        <taxon>Alphaproteobacteria</taxon>
        <taxon>Rhodobacterales</taxon>
        <taxon>Roseobacteraceae</taxon>
        <taxon>Pontibaca</taxon>
    </lineage>
</organism>
<evidence type="ECO:0000313" key="2">
    <source>
        <dbReference type="Proteomes" id="UP000613255"/>
    </source>
</evidence>
<name>A0A934HHM5_9RHOB</name>
<accession>A0A934HHM5</accession>
<evidence type="ECO:0000313" key="1">
    <source>
        <dbReference type="EMBL" id="MBI6628323.1"/>
    </source>
</evidence>
<dbReference type="AlphaFoldDB" id="A0A934HHM5"/>